<dbReference type="SUPFAM" id="SSF89796">
    <property type="entry name" value="CoA-transferase family III (CaiB/BaiF)"/>
    <property type="match status" value="1"/>
</dbReference>
<proteinExistence type="predicted"/>
<gene>
    <name evidence="1" type="ORF">FAZ98_06805</name>
</gene>
<dbReference type="InterPro" id="IPR003673">
    <property type="entry name" value="CoA-Trfase_fam_III"/>
</dbReference>
<keyword evidence="2" id="KW-1185">Reference proteome</keyword>
<dbReference type="RefSeq" id="WP_158949992.1">
    <property type="nucleotide sequence ID" value="NZ_CP046913.1"/>
</dbReference>
<dbReference type="OrthoDB" id="5294844at2"/>
<dbReference type="InterPro" id="IPR044855">
    <property type="entry name" value="CoA-Trfase_III_dom3_sf"/>
</dbReference>
<dbReference type="Gene3D" id="3.30.1540.10">
    <property type="entry name" value="formyl-coa transferase, domain 3"/>
    <property type="match status" value="1"/>
</dbReference>
<dbReference type="GO" id="GO:0016740">
    <property type="term" value="F:transferase activity"/>
    <property type="evidence" value="ECO:0007669"/>
    <property type="project" value="UniProtKB-KW"/>
</dbReference>
<dbReference type="Proteomes" id="UP000433577">
    <property type="component" value="Chromosome 1"/>
</dbReference>
<dbReference type="PANTHER" id="PTHR48228:SF5">
    <property type="entry name" value="ALPHA-METHYLACYL-COA RACEMASE"/>
    <property type="match status" value="1"/>
</dbReference>
<dbReference type="AlphaFoldDB" id="A0A7Z2GGN6"/>
<dbReference type="Gene3D" id="3.40.50.10540">
    <property type="entry name" value="Crotonobetainyl-coa:carnitine coa-transferase, domain 1"/>
    <property type="match status" value="1"/>
</dbReference>
<organism evidence="1 2">
    <name type="scientific">Paraburkholderia acidisoli</name>
    <dbReference type="NCBI Taxonomy" id="2571748"/>
    <lineage>
        <taxon>Bacteria</taxon>
        <taxon>Pseudomonadati</taxon>
        <taxon>Pseudomonadota</taxon>
        <taxon>Betaproteobacteria</taxon>
        <taxon>Burkholderiales</taxon>
        <taxon>Burkholderiaceae</taxon>
        <taxon>Paraburkholderia</taxon>
    </lineage>
</organism>
<dbReference type="InterPro" id="IPR050509">
    <property type="entry name" value="CoA-transferase_III"/>
</dbReference>
<dbReference type="EMBL" id="CP046913">
    <property type="protein sequence ID" value="QGZ61467.1"/>
    <property type="molecule type" value="Genomic_DNA"/>
</dbReference>
<evidence type="ECO:0000313" key="2">
    <source>
        <dbReference type="Proteomes" id="UP000433577"/>
    </source>
</evidence>
<accession>A0A7Z2GGN6</accession>
<dbReference type="PANTHER" id="PTHR48228">
    <property type="entry name" value="SUCCINYL-COA--D-CITRAMALATE COA-TRANSFERASE"/>
    <property type="match status" value="1"/>
</dbReference>
<protein>
    <submittedName>
        <fullName evidence="1">CoA transferase</fullName>
    </submittedName>
</protein>
<dbReference type="Pfam" id="PF02515">
    <property type="entry name" value="CoA_transf_3"/>
    <property type="match status" value="1"/>
</dbReference>
<sequence>MGVLSGFRVLEFEAIGPAPFGTMLLADMGADVIRIDRPVAPDDLGPKREGARADVTGRGRRSLTLDLKRPEAAQAALDLIAEADVLVEGFRPGTMERLGLGPEAALARNPRLVYGRMTGWGQSGPLAQRAGHDLNYIALSGVLSGIGRAGEAPVPPLNLVGDYGGGGMLLALGVVAALCHVQRGGAGQVVDAAMVEGAAQLGSVVWGLMASGHWRESRESNLLDGGTPWYDSYRTKDGQYMTVGAVEARFYAQFIDGLGLADAGLPPQHDRAGWPMLRERFTAAFASRTRDEWCAVFDGRDACVAPVLGFSEAPAHAHNAARGSFVEAHGVVQPAPAPRFSGTPSALGARAPARGERGLSALLDWGFDEAAIARMRENGLGYVM</sequence>
<reference evidence="1 2" key="1">
    <citation type="submission" date="2019-12" db="EMBL/GenBank/DDBJ databases">
        <title>Paraburkholderia acidiphila 7Q-K02 sp. nov and Paraburkholderia acidisoli DHF22 sp. nov., two strains isolated from forest soil.</title>
        <authorList>
            <person name="Gao Z."/>
            <person name="Qiu L."/>
        </authorList>
    </citation>
    <scope>NUCLEOTIDE SEQUENCE [LARGE SCALE GENOMIC DNA]</scope>
    <source>
        <strain evidence="1 2">DHF22</strain>
    </source>
</reference>
<dbReference type="KEGG" id="pacs:FAZ98_06805"/>
<keyword evidence="1" id="KW-0808">Transferase</keyword>
<dbReference type="InterPro" id="IPR023606">
    <property type="entry name" value="CoA-Trfase_III_dom_1_sf"/>
</dbReference>
<name>A0A7Z2GGN6_9BURK</name>
<evidence type="ECO:0000313" key="1">
    <source>
        <dbReference type="EMBL" id="QGZ61467.1"/>
    </source>
</evidence>